<evidence type="ECO:0000313" key="2">
    <source>
        <dbReference type="EMBL" id="TCD02668.1"/>
    </source>
</evidence>
<reference evidence="2 3" key="1">
    <citation type="submission" date="2019-02" db="EMBL/GenBank/DDBJ databases">
        <title>Pedobacter sp. RP-1-14 sp. nov., isolated from Arctic soil.</title>
        <authorList>
            <person name="Dahal R.H."/>
        </authorList>
    </citation>
    <scope>NUCLEOTIDE SEQUENCE [LARGE SCALE GENOMIC DNA]</scope>
    <source>
        <strain evidence="2 3">RP-1-14</strain>
    </source>
</reference>
<feature type="transmembrane region" description="Helical" evidence="1">
    <location>
        <begin position="6"/>
        <end position="26"/>
    </location>
</feature>
<dbReference type="Proteomes" id="UP000293347">
    <property type="component" value="Unassembled WGS sequence"/>
</dbReference>
<protein>
    <recommendedName>
        <fullName evidence="4">SGNH/GDSL hydrolase family protein</fullName>
    </recommendedName>
</protein>
<keyword evidence="1" id="KW-0472">Membrane</keyword>
<accession>A0A4R0NRJ2</accession>
<sequence>MKKYLINLFYFSCLVLIVYPLIVFSWGKIFPGKYRKNLKYREASTGQLDQRLRDADTTKNIDLLILGSSHAYRGYDPRIFKKEGIKVFNLGSSAQTPIQTEILFNQYLSQFNPKHIIIDVYPALLASNGIESSLDLIANDCLDKNFAAMFLKQKNIIVINAAIYSSINNILKPSKAVKKIASPDKYIVGGFTESYKKYKAKAGKDIKFDVEISDMQMDALVRIINKIKSNNLTYTLVQSPVTKEKYALTKNNVEMDRVISKLGTYYNFNKMLTLTDNYFYDDHHLNQYGVVVFNQRLLETIDIKPLAKYAKN</sequence>
<evidence type="ECO:0000313" key="3">
    <source>
        <dbReference type="Proteomes" id="UP000293347"/>
    </source>
</evidence>
<evidence type="ECO:0008006" key="4">
    <source>
        <dbReference type="Google" id="ProtNLM"/>
    </source>
</evidence>
<comment type="caution">
    <text evidence="2">The sequence shown here is derived from an EMBL/GenBank/DDBJ whole genome shotgun (WGS) entry which is preliminary data.</text>
</comment>
<proteinExistence type="predicted"/>
<gene>
    <name evidence="2" type="ORF">EZ437_01390</name>
</gene>
<dbReference type="SUPFAM" id="SSF52266">
    <property type="entry name" value="SGNH hydrolase"/>
    <property type="match status" value="1"/>
</dbReference>
<dbReference type="OrthoDB" id="9761723at2"/>
<organism evidence="2 3">
    <name type="scientific">Pedobacter psychroterrae</name>
    <dbReference type="NCBI Taxonomy" id="2530453"/>
    <lineage>
        <taxon>Bacteria</taxon>
        <taxon>Pseudomonadati</taxon>
        <taxon>Bacteroidota</taxon>
        <taxon>Sphingobacteriia</taxon>
        <taxon>Sphingobacteriales</taxon>
        <taxon>Sphingobacteriaceae</taxon>
        <taxon>Pedobacter</taxon>
    </lineage>
</organism>
<name>A0A4R0NRJ2_9SPHI</name>
<keyword evidence="3" id="KW-1185">Reference proteome</keyword>
<keyword evidence="1" id="KW-1133">Transmembrane helix</keyword>
<keyword evidence="1" id="KW-0812">Transmembrane</keyword>
<dbReference type="EMBL" id="SJSL01000001">
    <property type="protein sequence ID" value="TCD02668.1"/>
    <property type="molecule type" value="Genomic_DNA"/>
</dbReference>
<dbReference type="RefSeq" id="WP_131592496.1">
    <property type="nucleotide sequence ID" value="NZ_SJSL01000001.1"/>
</dbReference>
<evidence type="ECO:0000256" key="1">
    <source>
        <dbReference type="SAM" id="Phobius"/>
    </source>
</evidence>
<dbReference type="AlphaFoldDB" id="A0A4R0NRJ2"/>